<dbReference type="CDD" id="cd00077">
    <property type="entry name" value="HDc"/>
    <property type="match status" value="2"/>
</dbReference>
<dbReference type="Gene3D" id="1.10.3210.10">
    <property type="entry name" value="Hypothetical protein af1432"/>
    <property type="match status" value="2"/>
</dbReference>
<keyword evidence="3" id="KW-1185">Reference proteome</keyword>
<dbReference type="PROSITE" id="PS51832">
    <property type="entry name" value="HD_GYP"/>
    <property type="match status" value="1"/>
</dbReference>
<dbReference type="PANTHER" id="PTHR43155">
    <property type="entry name" value="CYCLIC DI-GMP PHOSPHODIESTERASE PA4108-RELATED"/>
    <property type="match status" value="1"/>
</dbReference>
<organism evidence="2 3">
    <name type="scientific">Clostridium omnivorum</name>
    <dbReference type="NCBI Taxonomy" id="1604902"/>
    <lineage>
        <taxon>Bacteria</taxon>
        <taxon>Bacillati</taxon>
        <taxon>Bacillota</taxon>
        <taxon>Clostridia</taxon>
        <taxon>Eubacteriales</taxon>
        <taxon>Clostridiaceae</taxon>
        <taxon>Clostridium</taxon>
    </lineage>
</organism>
<reference evidence="2 3" key="1">
    <citation type="journal article" date="2024" name="Int. J. Syst. Evol. Microbiol.">
        <title>Clostridium omnivorum sp. nov., isolated from anoxic soil under the treatment of reductive soil disinfestation.</title>
        <authorList>
            <person name="Ueki A."/>
            <person name="Tonouchi A."/>
            <person name="Kaku N."/>
            <person name="Honma S."/>
            <person name="Ueki K."/>
        </authorList>
    </citation>
    <scope>NUCLEOTIDE SEQUENCE [LARGE SCALE GENOMIC DNA]</scope>
    <source>
        <strain evidence="2 3">E14</strain>
    </source>
</reference>
<dbReference type="InterPro" id="IPR037522">
    <property type="entry name" value="HD_GYP_dom"/>
</dbReference>
<dbReference type="SMART" id="SM00471">
    <property type="entry name" value="HDc"/>
    <property type="match status" value="2"/>
</dbReference>
<dbReference type="Proteomes" id="UP001208567">
    <property type="component" value="Unassembled WGS sequence"/>
</dbReference>
<dbReference type="EMBL" id="BRXR01000001">
    <property type="protein sequence ID" value="GLC29333.1"/>
    <property type="molecule type" value="Genomic_DNA"/>
</dbReference>
<dbReference type="SUPFAM" id="SSF109604">
    <property type="entry name" value="HD-domain/PDEase-like"/>
    <property type="match status" value="2"/>
</dbReference>
<accession>A0ABQ5N2A3</accession>
<evidence type="ECO:0000313" key="2">
    <source>
        <dbReference type="EMBL" id="GLC29333.1"/>
    </source>
</evidence>
<dbReference type="Pfam" id="PF13487">
    <property type="entry name" value="HD_5"/>
    <property type="match status" value="2"/>
</dbReference>
<gene>
    <name evidence="2" type="ORF">bsdE14_07430</name>
</gene>
<sequence>MYISLEKTIRAMSIALDLAEISSSLDASILKSNNGETYSEHTFLHHSKKVTYISLEIGKVLNLTSSELEELYVTTLLHDIGAANNVICSHYASETVEAHCVLGASITSHFPIFSNIGDTILYHHENYNGTGPMKLKGDDIPIQSQIIHLADLLEFSYDEKLPSFKQRDKITDIISSLEGSTFSSTLISAFLKVSSKDIFWFNLETIASMDFILDNIAPSLDIYIDLDQFENIAVIFSRIIDSKSKFTASHSIGISELAYKVSSFIGYDEEKCKKMRIAGLLHDIGKLAIPSSILDKNDSLTKDEFAIIKSHVYYTKIILDKIEDIPYIADWASNHHEKLNGNGYPRSLTAEEISEESRIIGVCDIYQALTEDRPYRKGLDKGKAFSILDGMVADNFICEKSVELLKEALNKQ</sequence>
<evidence type="ECO:0000313" key="3">
    <source>
        <dbReference type="Proteomes" id="UP001208567"/>
    </source>
</evidence>
<comment type="caution">
    <text evidence="2">The sequence shown here is derived from an EMBL/GenBank/DDBJ whole genome shotgun (WGS) entry which is preliminary data.</text>
</comment>
<feature type="domain" description="HD-GYP" evidence="1">
    <location>
        <begin position="225"/>
        <end position="412"/>
    </location>
</feature>
<dbReference type="InterPro" id="IPR003607">
    <property type="entry name" value="HD/PDEase_dom"/>
</dbReference>
<dbReference type="PANTHER" id="PTHR43155:SF1">
    <property type="entry name" value="3'3'-CGAMP-SPECIFIC PHOSPHODIESTERASE 1"/>
    <property type="match status" value="1"/>
</dbReference>
<protein>
    <submittedName>
        <fullName evidence="2">HDIG domain-containing protein</fullName>
    </submittedName>
</protein>
<proteinExistence type="predicted"/>
<name>A0ABQ5N2A3_9CLOT</name>
<evidence type="ECO:0000259" key="1">
    <source>
        <dbReference type="PROSITE" id="PS51832"/>
    </source>
</evidence>
<dbReference type="RefSeq" id="WP_264848626.1">
    <property type="nucleotide sequence ID" value="NZ_BRXR01000001.1"/>
</dbReference>